<accession>A0A2S7SR89</accession>
<dbReference type="OrthoDB" id="9813569at2"/>
<dbReference type="PROSITE" id="PS00584">
    <property type="entry name" value="PFKB_KINASES_2"/>
    <property type="match status" value="1"/>
</dbReference>
<dbReference type="PANTHER" id="PTHR10584:SF166">
    <property type="entry name" value="RIBOKINASE"/>
    <property type="match status" value="1"/>
</dbReference>
<dbReference type="Pfam" id="PF00294">
    <property type="entry name" value="PfkB"/>
    <property type="match status" value="1"/>
</dbReference>
<dbReference type="InterPro" id="IPR029056">
    <property type="entry name" value="Ribokinase-like"/>
</dbReference>
<keyword evidence="5" id="KW-1185">Reference proteome</keyword>
<gene>
    <name evidence="4" type="ORF">CJD36_018470</name>
</gene>
<comment type="caution">
    <text evidence="4">The sequence shown here is derived from an EMBL/GenBank/DDBJ whole genome shotgun (WGS) entry which is preliminary data.</text>
</comment>
<evidence type="ECO:0000259" key="3">
    <source>
        <dbReference type="Pfam" id="PF00294"/>
    </source>
</evidence>
<dbReference type="GO" id="GO:0016301">
    <property type="term" value="F:kinase activity"/>
    <property type="evidence" value="ECO:0007669"/>
    <property type="project" value="UniProtKB-KW"/>
</dbReference>
<dbReference type="AlphaFoldDB" id="A0A2S7SR89"/>
<evidence type="ECO:0000256" key="2">
    <source>
        <dbReference type="ARBA" id="ARBA00022777"/>
    </source>
</evidence>
<keyword evidence="2 4" id="KW-0418">Kinase</keyword>
<proteinExistence type="predicted"/>
<dbReference type="Gene3D" id="3.40.1190.20">
    <property type="match status" value="1"/>
</dbReference>
<evidence type="ECO:0000313" key="5">
    <source>
        <dbReference type="Proteomes" id="UP000239872"/>
    </source>
</evidence>
<reference evidence="4 5" key="1">
    <citation type="submission" date="2018-01" db="EMBL/GenBank/DDBJ databases">
        <title>A novel member of the phylum Bacteroidetes isolated from glacier ice.</title>
        <authorList>
            <person name="Liu Q."/>
            <person name="Xin Y.-H."/>
        </authorList>
    </citation>
    <scope>NUCLEOTIDE SEQUENCE [LARGE SCALE GENOMIC DNA]</scope>
    <source>
        <strain evidence="4 5">RB1R16</strain>
    </source>
</reference>
<evidence type="ECO:0000313" key="4">
    <source>
        <dbReference type="EMBL" id="PQJ09238.1"/>
    </source>
</evidence>
<feature type="domain" description="Carbohydrate kinase PfkB" evidence="3">
    <location>
        <begin position="21"/>
        <end position="280"/>
    </location>
</feature>
<dbReference type="Proteomes" id="UP000239872">
    <property type="component" value="Unassembled WGS sequence"/>
</dbReference>
<protein>
    <submittedName>
        <fullName evidence="4">Sugar kinase</fullName>
    </submittedName>
</protein>
<evidence type="ECO:0000256" key="1">
    <source>
        <dbReference type="ARBA" id="ARBA00022679"/>
    </source>
</evidence>
<name>A0A2S7SR89_9BACT</name>
<dbReference type="GO" id="GO:0005829">
    <property type="term" value="C:cytosol"/>
    <property type="evidence" value="ECO:0007669"/>
    <property type="project" value="TreeGrafter"/>
</dbReference>
<dbReference type="SUPFAM" id="SSF53613">
    <property type="entry name" value="Ribokinase-like"/>
    <property type="match status" value="1"/>
</dbReference>
<keyword evidence="1" id="KW-0808">Transferase</keyword>
<dbReference type="InterPro" id="IPR002173">
    <property type="entry name" value="Carboh/pur_kinase_PfkB_CS"/>
</dbReference>
<dbReference type="RefSeq" id="WP_105040689.1">
    <property type="nucleotide sequence ID" value="NZ_PPSL01000006.1"/>
</dbReference>
<organism evidence="4 5">
    <name type="scientific">Flavipsychrobacter stenotrophus</name>
    <dbReference type="NCBI Taxonomy" id="2077091"/>
    <lineage>
        <taxon>Bacteria</taxon>
        <taxon>Pseudomonadati</taxon>
        <taxon>Bacteroidota</taxon>
        <taxon>Chitinophagia</taxon>
        <taxon>Chitinophagales</taxon>
        <taxon>Chitinophagaceae</taxon>
        <taxon>Flavipsychrobacter</taxon>
    </lineage>
</organism>
<sequence length="310" mass="34228">MSLLIVGTMAFDALETPFGKVDRIIGGSATYAAWAASYFTQPIKQVSIIGGDFPKEEIAALEARGVEFEGVDVIEDGKSFFWSGRYHMDMNTRDSLITDLNVLAQFDPKIPESYQDCDYVMLGNLVPAVQMKVLDQLKHKPKLVIMDTMNFWMDIAMDELKQVLTRVDLLMVNDSEARQLSGEYSLVKAAKKIQAMGPKFLIIKKGEHGALLFYGDKIFSSPALPLEEVFDPTGAGDTFAGGFIGYLSRTDDISFENMKAAVVIGSAMASFCVEKFGPIRMKELTPADLENRLGDFVTLMNVNIEIALAV</sequence>
<dbReference type="InterPro" id="IPR011611">
    <property type="entry name" value="PfkB_dom"/>
</dbReference>
<dbReference type="EMBL" id="PPSL01000006">
    <property type="protein sequence ID" value="PQJ09238.1"/>
    <property type="molecule type" value="Genomic_DNA"/>
</dbReference>
<dbReference type="PANTHER" id="PTHR10584">
    <property type="entry name" value="SUGAR KINASE"/>
    <property type="match status" value="1"/>
</dbReference>